<reference evidence="4" key="1">
    <citation type="submission" date="2022-12" db="EMBL/GenBank/DDBJ databases">
        <authorList>
            <person name="Petersen C."/>
        </authorList>
    </citation>
    <scope>NUCLEOTIDE SEQUENCE</scope>
    <source>
        <strain evidence="4">IBT 15544</strain>
    </source>
</reference>
<feature type="compositionally biased region" description="Basic and acidic residues" evidence="2">
    <location>
        <begin position="79"/>
        <end position="88"/>
    </location>
</feature>
<dbReference type="InterPro" id="IPR050987">
    <property type="entry name" value="AtrR-like"/>
</dbReference>
<feature type="region of interest" description="Disordered" evidence="2">
    <location>
        <begin position="79"/>
        <end position="122"/>
    </location>
</feature>
<keyword evidence="5" id="KW-1185">Reference proteome</keyword>
<dbReference type="PANTHER" id="PTHR46910">
    <property type="entry name" value="TRANSCRIPTION FACTOR PDR1"/>
    <property type="match status" value="1"/>
</dbReference>
<dbReference type="EMBL" id="JAPQKR010000012">
    <property type="protein sequence ID" value="KAJ5203635.1"/>
    <property type="molecule type" value="Genomic_DNA"/>
</dbReference>
<dbReference type="GO" id="GO:0008270">
    <property type="term" value="F:zinc ion binding"/>
    <property type="evidence" value="ECO:0007669"/>
    <property type="project" value="InterPro"/>
</dbReference>
<feature type="compositionally biased region" description="Polar residues" evidence="2">
    <location>
        <begin position="640"/>
        <end position="652"/>
    </location>
</feature>
<name>A0A9W9MLZ1_9EURO</name>
<dbReference type="SMART" id="SM00906">
    <property type="entry name" value="Fungal_trans"/>
    <property type="match status" value="1"/>
</dbReference>
<evidence type="ECO:0000256" key="1">
    <source>
        <dbReference type="ARBA" id="ARBA00023242"/>
    </source>
</evidence>
<dbReference type="GO" id="GO:0003677">
    <property type="term" value="F:DNA binding"/>
    <property type="evidence" value="ECO:0007669"/>
    <property type="project" value="InterPro"/>
</dbReference>
<dbReference type="Pfam" id="PF04082">
    <property type="entry name" value="Fungal_trans"/>
    <property type="match status" value="1"/>
</dbReference>
<dbReference type="CDD" id="cd12148">
    <property type="entry name" value="fungal_TF_MHR"/>
    <property type="match status" value="1"/>
</dbReference>
<evidence type="ECO:0000313" key="4">
    <source>
        <dbReference type="EMBL" id="KAJ5203635.1"/>
    </source>
</evidence>
<protein>
    <recommendedName>
        <fullName evidence="3">Xylanolytic transcriptional activator regulatory domain-containing protein</fullName>
    </recommendedName>
</protein>
<dbReference type="AlphaFoldDB" id="A0A9W9MLZ1"/>
<dbReference type="GO" id="GO:0006351">
    <property type="term" value="P:DNA-templated transcription"/>
    <property type="evidence" value="ECO:0007669"/>
    <property type="project" value="InterPro"/>
</dbReference>
<feature type="domain" description="Xylanolytic transcriptional activator regulatory" evidence="3">
    <location>
        <begin position="322"/>
        <end position="395"/>
    </location>
</feature>
<sequence length="718" mass="81221">MVCSQSRTVKLATDFSSNNIPEQCDGNAPCRACRLKGRDCQRLGTDMRGRWRSKDKAFAGTRDLAPRPGRIERELELTNTETHTEQAQRDSNASAPSVREIHARNRRGSRQRSLSPQVPTFSGETSIAHNITVVEGRLEQMGVQYGQRSNPPGRSFRSCLTPSPVPSINRSSDRQVSFIHRLLDTHGITPDRETWETLMHTFCDEVHILVPFLHPPSLWKLHDEMWQGSLGQNSGDDERSGARRVQAAHVLLCVANGRCVETSRYEGDTGPYSAGWSLYSAARDIFGDLLEGFCQYTDQVFVLQTALLMVIYLFRLDAHGSAEKVLALSISHAHHLGLQRERVVKKMPPFQGEMSRRLWWCIYILDRRLAIETGRPFLIQDVNVDVGLPRDASDEWLTRCQRNPQLRIDEGATESAPTRIPYLVAMASYSRVIGKVWEALYGAATSESTPSPLLNEYLEHLIAQSQTDIRPEFSYNHRHPVNHDLEGMLWWQIKQHLIMRIRWSSLYLLIRKPMLQRARSPHHPAAPEAFENEVICMRLARTIIDDFCNVPEEHPKYTFPFLHYLSSATIIVLGLIIKQPSFKSKYGVLTLEAARSLREHCHKTWVSGKMAQTVWKLNQMADATLSFDDRPPGAIEGPTPDTNESPTPSTSAQRRAYFVTGEPPSIASQMSMSETAATRATELEPDISLSEEMIDGGMEWLQSLFANGLDTNLLPVWD</sequence>
<gene>
    <name evidence="4" type="ORF">N7498_004514</name>
</gene>
<evidence type="ECO:0000313" key="5">
    <source>
        <dbReference type="Proteomes" id="UP001150904"/>
    </source>
</evidence>
<dbReference type="GeneID" id="83178877"/>
<evidence type="ECO:0000259" key="3">
    <source>
        <dbReference type="SMART" id="SM00906"/>
    </source>
</evidence>
<dbReference type="RefSeq" id="XP_058308114.1">
    <property type="nucleotide sequence ID" value="XM_058451576.1"/>
</dbReference>
<proteinExistence type="predicted"/>
<keyword evidence="1" id="KW-0539">Nucleus</keyword>
<dbReference type="InterPro" id="IPR007219">
    <property type="entry name" value="XnlR_reg_dom"/>
</dbReference>
<reference evidence="4" key="2">
    <citation type="journal article" date="2023" name="IMA Fungus">
        <title>Comparative genomic study of the Penicillium genus elucidates a diverse pangenome and 15 lateral gene transfer events.</title>
        <authorList>
            <person name="Petersen C."/>
            <person name="Sorensen T."/>
            <person name="Nielsen M.R."/>
            <person name="Sondergaard T.E."/>
            <person name="Sorensen J.L."/>
            <person name="Fitzpatrick D.A."/>
            <person name="Frisvad J.C."/>
            <person name="Nielsen K.L."/>
        </authorList>
    </citation>
    <scope>NUCLEOTIDE SEQUENCE</scope>
    <source>
        <strain evidence="4">IBT 15544</strain>
    </source>
</reference>
<organism evidence="4 5">
    <name type="scientific">Penicillium cinerascens</name>
    <dbReference type="NCBI Taxonomy" id="70096"/>
    <lineage>
        <taxon>Eukaryota</taxon>
        <taxon>Fungi</taxon>
        <taxon>Dikarya</taxon>
        <taxon>Ascomycota</taxon>
        <taxon>Pezizomycotina</taxon>
        <taxon>Eurotiomycetes</taxon>
        <taxon>Eurotiomycetidae</taxon>
        <taxon>Eurotiales</taxon>
        <taxon>Aspergillaceae</taxon>
        <taxon>Penicillium</taxon>
    </lineage>
</organism>
<accession>A0A9W9MLZ1</accession>
<dbReference type="Proteomes" id="UP001150904">
    <property type="component" value="Unassembled WGS sequence"/>
</dbReference>
<evidence type="ECO:0000256" key="2">
    <source>
        <dbReference type="SAM" id="MobiDB-lite"/>
    </source>
</evidence>
<comment type="caution">
    <text evidence="4">The sequence shown here is derived from an EMBL/GenBank/DDBJ whole genome shotgun (WGS) entry which is preliminary data.</text>
</comment>
<dbReference type="PANTHER" id="PTHR46910:SF1">
    <property type="entry name" value="MISCELLANEOUS ZN(II)2CYS6 TRANSCRIPTION FACTOR (EUROFUNG)-RELATED"/>
    <property type="match status" value="1"/>
</dbReference>
<feature type="compositionally biased region" description="Polar residues" evidence="2">
    <location>
        <begin position="111"/>
        <end position="122"/>
    </location>
</feature>
<dbReference type="OrthoDB" id="3266505at2759"/>
<dbReference type="GO" id="GO:0003700">
    <property type="term" value="F:DNA-binding transcription factor activity"/>
    <property type="evidence" value="ECO:0007669"/>
    <property type="project" value="InterPro"/>
</dbReference>
<feature type="region of interest" description="Disordered" evidence="2">
    <location>
        <begin position="626"/>
        <end position="652"/>
    </location>
</feature>